<dbReference type="Pfam" id="PF26057">
    <property type="entry name" value="DUF8018"/>
    <property type="match status" value="1"/>
</dbReference>
<sequence>MLFFGQQPLVKKRIQLHSECGFTRRFELGLDDAIGGAQYGCFEFRGPSASTCPYPDDEIIGGDSVKSIRGRLLASEAMPSAEEIRFSYIEAEDHFEAKVDIIRQMASLDPEGDWECGGACALDNPRTKTGEESLGKLRDICDKLRLHDQLLKVFRRRDEDAGPEA</sequence>
<dbReference type="InterPro" id="IPR052694">
    <property type="entry name" value="Mt_uS3-like"/>
</dbReference>
<dbReference type="PANTHER" id="PTHR35289:SF1">
    <property type="entry name" value="ATP SYNTHASE 9 MITOCHONDRIAL-RELATED"/>
    <property type="match status" value="1"/>
</dbReference>
<keyword evidence="3" id="KW-1185">Reference proteome</keyword>
<feature type="domain" description="DUF8018" evidence="1">
    <location>
        <begin position="57"/>
        <end position="149"/>
    </location>
</feature>
<gene>
    <name evidence="2" type="ORF">PIB30_090742</name>
</gene>
<evidence type="ECO:0000313" key="3">
    <source>
        <dbReference type="Proteomes" id="UP001341840"/>
    </source>
</evidence>
<evidence type="ECO:0000259" key="1">
    <source>
        <dbReference type="Pfam" id="PF26057"/>
    </source>
</evidence>
<comment type="caution">
    <text evidence="2">The sequence shown here is derived from an EMBL/GenBank/DDBJ whole genome shotgun (WGS) entry which is preliminary data.</text>
</comment>
<protein>
    <recommendedName>
        <fullName evidence="1">DUF8018 domain-containing protein</fullName>
    </recommendedName>
</protein>
<evidence type="ECO:0000313" key="2">
    <source>
        <dbReference type="EMBL" id="MED6201006.1"/>
    </source>
</evidence>
<dbReference type="InterPro" id="IPR058331">
    <property type="entry name" value="DUF8018"/>
</dbReference>
<name>A0ABU6XU17_9FABA</name>
<reference evidence="2 3" key="1">
    <citation type="journal article" date="2023" name="Plants (Basel)">
        <title>Bridging the Gap: Combining Genomics and Transcriptomics Approaches to Understand Stylosanthes scabra, an Orphan Legume from the Brazilian Caatinga.</title>
        <authorList>
            <person name="Ferreira-Neto J.R.C."/>
            <person name="da Silva M.D."/>
            <person name="Binneck E."/>
            <person name="de Melo N.F."/>
            <person name="da Silva R.H."/>
            <person name="de Melo A.L.T.M."/>
            <person name="Pandolfi V."/>
            <person name="Bustamante F.O."/>
            <person name="Brasileiro-Vidal A.C."/>
            <person name="Benko-Iseppon A.M."/>
        </authorList>
    </citation>
    <scope>NUCLEOTIDE SEQUENCE [LARGE SCALE GENOMIC DNA]</scope>
    <source>
        <tissue evidence="2">Leaves</tissue>
    </source>
</reference>
<organism evidence="2 3">
    <name type="scientific">Stylosanthes scabra</name>
    <dbReference type="NCBI Taxonomy" id="79078"/>
    <lineage>
        <taxon>Eukaryota</taxon>
        <taxon>Viridiplantae</taxon>
        <taxon>Streptophyta</taxon>
        <taxon>Embryophyta</taxon>
        <taxon>Tracheophyta</taxon>
        <taxon>Spermatophyta</taxon>
        <taxon>Magnoliopsida</taxon>
        <taxon>eudicotyledons</taxon>
        <taxon>Gunneridae</taxon>
        <taxon>Pentapetalae</taxon>
        <taxon>rosids</taxon>
        <taxon>fabids</taxon>
        <taxon>Fabales</taxon>
        <taxon>Fabaceae</taxon>
        <taxon>Papilionoideae</taxon>
        <taxon>50 kb inversion clade</taxon>
        <taxon>dalbergioids sensu lato</taxon>
        <taxon>Dalbergieae</taxon>
        <taxon>Pterocarpus clade</taxon>
        <taxon>Stylosanthes</taxon>
    </lineage>
</organism>
<proteinExistence type="predicted"/>
<accession>A0ABU6XU17</accession>
<dbReference type="Proteomes" id="UP001341840">
    <property type="component" value="Unassembled WGS sequence"/>
</dbReference>
<dbReference type="PANTHER" id="PTHR35289">
    <property type="entry name" value="TRANSMEMBRANE PROTEIN"/>
    <property type="match status" value="1"/>
</dbReference>
<dbReference type="EMBL" id="JASCZI010213219">
    <property type="protein sequence ID" value="MED6201006.1"/>
    <property type="molecule type" value="Genomic_DNA"/>
</dbReference>